<evidence type="ECO:0000256" key="6">
    <source>
        <dbReference type="ARBA" id="ARBA00022989"/>
    </source>
</evidence>
<dbReference type="InterPro" id="IPR036259">
    <property type="entry name" value="MFS_trans_sf"/>
</dbReference>
<evidence type="ECO:0000256" key="2">
    <source>
        <dbReference type="ARBA" id="ARBA00010992"/>
    </source>
</evidence>
<keyword evidence="12" id="KW-1185">Reference proteome</keyword>
<dbReference type="PROSITE" id="PS50850">
    <property type="entry name" value="MFS"/>
    <property type="match status" value="1"/>
</dbReference>
<keyword evidence="4" id="KW-0762">Sugar transport</keyword>
<dbReference type="InterPro" id="IPR005828">
    <property type="entry name" value="MFS_sugar_transport-like"/>
</dbReference>
<dbReference type="PRINTS" id="PR00171">
    <property type="entry name" value="SUGRTRNSPORT"/>
</dbReference>
<dbReference type="Proteomes" id="UP001281410">
    <property type="component" value="Unassembled WGS sequence"/>
</dbReference>
<evidence type="ECO:0000256" key="3">
    <source>
        <dbReference type="ARBA" id="ARBA00022448"/>
    </source>
</evidence>
<reference evidence="11" key="1">
    <citation type="journal article" date="2023" name="Plant J.">
        <title>Genome sequences and population genomics provide insights into the demographic history, inbreeding, and mutation load of two 'living fossil' tree species of Dipteronia.</title>
        <authorList>
            <person name="Feng Y."/>
            <person name="Comes H.P."/>
            <person name="Chen J."/>
            <person name="Zhu S."/>
            <person name="Lu R."/>
            <person name="Zhang X."/>
            <person name="Li P."/>
            <person name="Qiu J."/>
            <person name="Olsen K.M."/>
            <person name="Qiu Y."/>
        </authorList>
    </citation>
    <scope>NUCLEOTIDE SEQUENCE</scope>
    <source>
        <strain evidence="11">NBL</strain>
    </source>
</reference>
<dbReference type="EMBL" id="JANJYJ010000007">
    <property type="protein sequence ID" value="KAK3200382.1"/>
    <property type="molecule type" value="Genomic_DNA"/>
</dbReference>
<evidence type="ECO:0000313" key="11">
    <source>
        <dbReference type="EMBL" id="KAK3200382.1"/>
    </source>
</evidence>
<keyword evidence="7 9" id="KW-0472">Membrane</keyword>
<protein>
    <recommendedName>
        <fullName evidence="10">Major facilitator superfamily (MFS) profile domain-containing protein</fullName>
    </recommendedName>
</protein>
<feature type="transmembrane region" description="Helical" evidence="9">
    <location>
        <begin position="377"/>
        <end position="402"/>
    </location>
</feature>
<feature type="transmembrane region" description="Helical" evidence="9">
    <location>
        <begin position="414"/>
        <end position="436"/>
    </location>
</feature>
<keyword evidence="6 9" id="KW-1133">Transmembrane helix</keyword>
<feature type="transmembrane region" description="Helical" evidence="9">
    <location>
        <begin position="316"/>
        <end position="336"/>
    </location>
</feature>
<dbReference type="SUPFAM" id="SSF103473">
    <property type="entry name" value="MFS general substrate transporter"/>
    <property type="match status" value="1"/>
</dbReference>
<dbReference type="PANTHER" id="PTHR48021">
    <property type="match status" value="1"/>
</dbReference>
<accession>A0AAE0E2G0</accession>
<keyword evidence="3 8" id="KW-0813">Transport</keyword>
<dbReference type="InterPro" id="IPR050549">
    <property type="entry name" value="MFS_Trehalose_Transporter"/>
</dbReference>
<evidence type="ECO:0000313" key="12">
    <source>
        <dbReference type="Proteomes" id="UP001281410"/>
    </source>
</evidence>
<evidence type="ECO:0000256" key="1">
    <source>
        <dbReference type="ARBA" id="ARBA00004141"/>
    </source>
</evidence>
<evidence type="ECO:0000256" key="7">
    <source>
        <dbReference type="ARBA" id="ARBA00023136"/>
    </source>
</evidence>
<name>A0AAE0E2G0_9ROSI</name>
<dbReference type="NCBIfam" id="TIGR00879">
    <property type="entry name" value="SP"/>
    <property type="match status" value="1"/>
</dbReference>
<dbReference type="GO" id="GO:0016020">
    <property type="term" value="C:membrane"/>
    <property type="evidence" value="ECO:0007669"/>
    <property type="project" value="UniProtKB-SubCell"/>
</dbReference>
<organism evidence="11 12">
    <name type="scientific">Dipteronia sinensis</name>
    <dbReference type="NCBI Taxonomy" id="43782"/>
    <lineage>
        <taxon>Eukaryota</taxon>
        <taxon>Viridiplantae</taxon>
        <taxon>Streptophyta</taxon>
        <taxon>Embryophyta</taxon>
        <taxon>Tracheophyta</taxon>
        <taxon>Spermatophyta</taxon>
        <taxon>Magnoliopsida</taxon>
        <taxon>eudicotyledons</taxon>
        <taxon>Gunneridae</taxon>
        <taxon>Pentapetalae</taxon>
        <taxon>rosids</taxon>
        <taxon>malvids</taxon>
        <taxon>Sapindales</taxon>
        <taxon>Sapindaceae</taxon>
        <taxon>Hippocastanoideae</taxon>
        <taxon>Acereae</taxon>
        <taxon>Dipteronia</taxon>
    </lineage>
</organism>
<dbReference type="InterPro" id="IPR005829">
    <property type="entry name" value="Sugar_transporter_CS"/>
</dbReference>
<dbReference type="InterPro" id="IPR003663">
    <property type="entry name" value="Sugar/inositol_transpt"/>
</dbReference>
<comment type="similarity">
    <text evidence="2 8">Belongs to the major facilitator superfamily. Sugar transporter (TC 2.A.1.1) family.</text>
</comment>
<feature type="transmembrane region" description="Helical" evidence="9">
    <location>
        <begin position="137"/>
        <end position="155"/>
    </location>
</feature>
<feature type="transmembrane region" description="Helical" evidence="9">
    <location>
        <begin position="343"/>
        <end position="365"/>
    </location>
</feature>
<gene>
    <name evidence="11" type="ORF">Dsin_023797</name>
</gene>
<feature type="transmembrane region" description="Helical" evidence="9">
    <location>
        <begin position="167"/>
        <end position="187"/>
    </location>
</feature>
<feature type="transmembrane region" description="Helical" evidence="9">
    <location>
        <begin position="280"/>
        <end position="304"/>
    </location>
</feature>
<dbReference type="Pfam" id="PF00083">
    <property type="entry name" value="Sugar_tr"/>
    <property type="match status" value="1"/>
</dbReference>
<evidence type="ECO:0000256" key="4">
    <source>
        <dbReference type="ARBA" id="ARBA00022597"/>
    </source>
</evidence>
<dbReference type="InterPro" id="IPR020846">
    <property type="entry name" value="MFS_dom"/>
</dbReference>
<feature type="transmembrane region" description="Helical" evidence="9">
    <location>
        <begin position="193"/>
        <end position="211"/>
    </location>
</feature>
<feature type="transmembrane region" description="Helical" evidence="9">
    <location>
        <begin position="112"/>
        <end position="131"/>
    </location>
</feature>
<keyword evidence="5 9" id="KW-0812">Transmembrane</keyword>
<dbReference type="PROSITE" id="PS00217">
    <property type="entry name" value="SUGAR_TRANSPORT_2"/>
    <property type="match status" value="1"/>
</dbReference>
<evidence type="ECO:0000256" key="9">
    <source>
        <dbReference type="SAM" id="Phobius"/>
    </source>
</evidence>
<evidence type="ECO:0000256" key="5">
    <source>
        <dbReference type="ARBA" id="ARBA00022692"/>
    </source>
</evidence>
<feature type="transmembrane region" description="Helical" evidence="9">
    <location>
        <begin position="38"/>
        <end position="60"/>
    </location>
</feature>
<comment type="subcellular location">
    <subcellularLocation>
        <location evidence="1">Membrane</location>
        <topology evidence="1">Multi-pass membrane protein</topology>
    </subcellularLocation>
</comment>
<dbReference type="AlphaFoldDB" id="A0AAE0E2G0"/>
<dbReference type="GO" id="GO:0051119">
    <property type="term" value="F:sugar transmembrane transporter activity"/>
    <property type="evidence" value="ECO:0007669"/>
    <property type="project" value="InterPro"/>
</dbReference>
<dbReference type="FunFam" id="1.20.1250.20:FF:000043">
    <property type="entry name" value="sugar transporter ERD6-like 6"/>
    <property type="match status" value="1"/>
</dbReference>
<evidence type="ECO:0000256" key="8">
    <source>
        <dbReference type="RuleBase" id="RU003346"/>
    </source>
</evidence>
<comment type="caution">
    <text evidence="11">The sequence shown here is derived from an EMBL/GenBank/DDBJ whole genome shotgun (WGS) entry which is preliminary data.</text>
</comment>
<proteinExistence type="inferred from homology"/>
<dbReference type="PROSITE" id="PS00216">
    <property type="entry name" value="SUGAR_TRANSPORT_1"/>
    <property type="match status" value="1"/>
</dbReference>
<dbReference type="PANTHER" id="PTHR48021:SF21">
    <property type="entry name" value="SUGAR TRANSPORTER ERD6-LIKE 8"/>
    <property type="match status" value="1"/>
</dbReference>
<feature type="transmembrane region" description="Helical" evidence="9">
    <location>
        <begin position="442"/>
        <end position="463"/>
    </location>
</feature>
<sequence length="480" mass="52287">MATKQDIERGKVNLAEPFIEREKETEVKSSSDNGDLGMVFLSTFVAVCGSFEFGSCMGYSSPAQFGIMEDLNLSISKYSVFGSIVTIGAMIGAITSGRIADFAGRKGNMRMSSIVCIVGWFAIYIASSELLLDFGRFLTGFGIGNLSYVVPVYIAEITPKNLRGALATTNQLFITVGIAVAYLIGAFVSWRTLALTGIVPSLVMLIGLFFIPESPRWLAMVGRQKEFEAELRALRGGGADISQEQTEIQVLALPPRFHRILRQIPEVKILDLFNRRNIRYVTIGVGLMVFQQFIGINGIIYYAGQIFVSAGVSPNVGGILYSSLQVVLTAFGASLMDKVGRKLLFLISVSGILLGNLLTGISFILKEHHLALDIAPTVAVVGVMVYIGSFSVGAGPVPWVIMSEIFPINVKGTAGSLVTLVNWFGSWAVSYSFFYLFTWSSWGVFFLYAFVCVMAILFTIVLVPETKGRTLEEIQASIDN</sequence>
<feature type="domain" description="Major facilitator superfamily (MFS) profile" evidence="10">
    <location>
        <begin position="42"/>
        <end position="467"/>
    </location>
</feature>
<evidence type="ECO:0000259" key="10">
    <source>
        <dbReference type="PROSITE" id="PS50850"/>
    </source>
</evidence>
<dbReference type="CDD" id="cd17358">
    <property type="entry name" value="MFS_GLUT6_8_Class3_like"/>
    <property type="match status" value="1"/>
</dbReference>
<dbReference type="Gene3D" id="1.20.1250.20">
    <property type="entry name" value="MFS general substrate transporter like domains"/>
    <property type="match status" value="1"/>
</dbReference>
<feature type="transmembrane region" description="Helical" evidence="9">
    <location>
        <begin position="80"/>
        <end position="100"/>
    </location>
</feature>
<dbReference type="InterPro" id="IPR044775">
    <property type="entry name" value="MFS_ERD6/Tret1-like"/>
</dbReference>